<proteinExistence type="predicted"/>
<gene>
    <name evidence="1" type="ORF">P691DRAFT_684458</name>
</gene>
<dbReference type="AlphaFoldDB" id="A0A9P5X0M4"/>
<evidence type="ECO:0000313" key="1">
    <source>
        <dbReference type="EMBL" id="KAF9441281.1"/>
    </source>
</evidence>
<reference evidence="1" key="1">
    <citation type="submission" date="2020-11" db="EMBL/GenBank/DDBJ databases">
        <authorList>
            <consortium name="DOE Joint Genome Institute"/>
            <person name="Ahrendt S."/>
            <person name="Riley R."/>
            <person name="Andreopoulos W."/>
            <person name="Labutti K."/>
            <person name="Pangilinan J."/>
            <person name="Ruiz-Duenas F.J."/>
            <person name="Barrasa J.M."/>
            <person name="Sanchez-Garcia M."/>
            <person name="Camarero S."/>
            <person name="Miyauchi S."/>
            <person name="Serrano A."/>
            <person name="Linde D."/>
            <person name="Babiker R."/>
            <person name="Drula E."/>
            <person name="Ayuso-Fernandez I."/>
            <person name="Pacheco R."/>
            <person name="Padilla G."/>
            <person name="Ferreira P."/>
            <person name="Barriuso J."/>
            <person name="Kellner H."/>
            <person name="Castanera R."/>
            <person name="Alfaro M."/>
            <person name="Ramirez L."/>
            <person name="Pisabarro A.G."/>
            <person name="Kuo A."/>
            <person name="Tritt A."/>
            <person name="Lipzen A."/>
            <person name="He G."/>
            <person name="Yan M."/>
            <person name="Ng V."/>
            <person name="Cullen D."/>
            <person name="Martin F."/>
            <person name="Rosso M.-N."/>
            <person name="Henrissat B."/>
            <person name="Hibbett D."/>
            <person name="Martinez A.T."/>
            <person name="Grigoriev I.V."/>
        </authorList>
    </citation>
    <scope>NUCLEOTIDE SEQUENCE</scope>
    <source>
        <strain evidence="1">MF-IS2</strain>
    </source>
</reference>
<accession>A0A9P5X0M4</accession>
<organism evidence="1 2">
    <name type="scientific">Macrolepiota fuliginosa MF-IS2</name>
    <dbReference type="NCBI Taxonomy" id="1400762"/>
    <lineage>
        <taxon>Eukaryota</taxon>
        <taxon>Fungi</taxon>
        <taxon>Dikarya</taxon>
        <taxon>Basidiomycota</taxon>
        <taxon>Agaricomycotina</taxon>
        <taxon>Agaricomycetes</taxon>
        <taxon>Agaricomycetidae</taxon>
        <taxon>Agaricales</taxon>
        <taxon>Agaricineae</taxon>
        <taxon>Agaricaceae</taxon>
        <taxon>Macrolepiota</taxon>
    </lineage>
</organism>
<feature type="non-terminal residue" evidence="1">
    <location>
        <position position="1"/>
    </location>
</feature>
<dbReference type="Proteomes" id="UP000807342">
    <property type="component" value="Unassembled WGS sequence"/>
</dbReference>
<protein>
    <submittedName>
        <fullName evidence="1">Uncharacterized protein</fullName>
    </submittedName>
</protein>
<evidence type="ECO:0000313" key="2">
    <source>
        <dbReference type="Proteomes" id="UP000807342"/>
    </source>
</evidence>
<sequence>FTHLMAILMVTPGLYRSHIDLWNEHHPELPFIAQTGETCYYWCLVFAPGTSANLTLDTVSRPDRPTSPTHTR</sequence>
<comment type="caution">
    <text evidence="1">The sequence shown here is derived from an EMBL/GenBank/DDBJ whole genome shotgun (WGS) entry which is preliminary data.</text>
</comment>
<keyword evidence="2" id="KW-1185">Reference proteome</keyword>
<dbReference type="EMBL" id="MU151976">
    <property type="protein sequence ID" value="KAF9441281.1"/>
    <property type="molecule type" value="Genomic_DNA"/>
</dbReference>
<name>A0A9P5X0M4_9AGAR</name>